<dbReference type="GO" id="GO:0005524">
    <property type="term" value="F:ATP binding"/>
    <property type="evidence" value="ECO:0007669"/>
    <property type="project" value="UniProtKB-KW"/>
</dbReference>
<keyword evidence="2" id="KW-0723">Serine/threonine-protein kinase</keyword>
<feature type="domain" description="Protein kinase" evidence="9">
    <location>
        <begin position="70"/>
        <end position="333"/>
    </location>
</feature>
<dbReference type="PANTHER" id="PTHR24361">
    <property type="entry name" value="MITOGEN-ACTIVATED KINASE KINASE KINASE"/>
    <property type="match status" value="1"/>
</dbReference>
<evidence type="ECO:0000256" key="7">
    <source>
        <dbReference type="ARBA" id="ARBA00047899"/>
    </source>
</evidence>
<comment type="catalytic activity">
    <reaction evidence="8">
        <text>L-seryl-[protein] + ATP = O-phospho-L-seryl-[protein] + ADP + H(+)</text>
        <dbReference type="Rhea" id="RHEA:17989"/>
        <dbReference type="Rhea" id="RHEA-COMP:9863"/>
        <dbReference type="Rhea" id="RHEA-COMP:11604"/>
        <dbReference type="ChEBI" id="CHEBI:15378"/>
        <dbReference type="ChEBI" id="CHEBI:29999"/>
        <dbReference type="ChEBI" id="CHEBI:30616"/>
        <dbReference type="ChEBI" id="CHEBI:83421"/>
        <dbReference type="ChEBI" id="CHEBI:456216"/>
        <dbReference type="EC" id="2.7.11.1"/>
    </reaction>
</comment>
<proteinExistence type="predicted"/>
<reference evidence="10 11" key="1">
    <citation type="journal article" date="2016" name="Mol. Biol. Evol.">
        <title>Comparative Genomics of Early-Diverging Mushroom-Forming Fungi Provides Insights into the Origins of Lignocellulose Decay Capabilities.</title>
        <authorList>
            <person name="Nagy L.G."/>
            <person name="Riley R."/>
            <person name="Tritt A."/>
            <person name="Adam C."/>
            <person name="Daum C."/>
            <person name="Floudas D."/>
            <person name="Sun H."/>
            <person name="Yadav J.S."/>
            <person name="Pangilinan J."/>
            <person name="Larsson K.H."/>
            <person name="Matsuura K."/>
            <person name="Barry K."/>
            <person name="Labutti K."/>
            <person name="Kuo R."/>
            <person name="Ohm R.A."/>
            <person name="Bhattacharya S.S."/>
            <person name="Shirouzu T."/>
            <person name="Yoshinaga Y."/>
            <person name="Martin F.M."/>
            <person name="Grigoriev I.V."/>
            <person name="Hibbett D.S."/>
        </authorList>
    </citation>
    <scope>NUCLEOTIDE SEQUENCE [LARGE SCALE GENOMIC DNA]</scope>
    <source>
        <strain evidence="10 11">HHB14362 ss-1</strain>
    </source>
</reference>
<dbReference type="Gene3D" id="1.10.510.10">
    <property type="entry name" value="Transferase(Phosphotransferase) domain 1"/>
    <property type="match status" value="1"/>
</dbReference>
<dbReference type="InParanoid" id="A0A165MU53"/>
<evidence type="ECO:0000259" key="9">
    <source>
        <dbReference type="PROSITE" id="PS50011"/>
    </source>
</evidence>
<dbReference type="InterPro" id="IPR053235">
    <property type="entry name" value="Ser_Thr_kinase"/>
</dbReference>
<evidence type="ECO:0000256" key="8">
    <source>
        <dbReference type="ARBA" id="ARBA00048679"/>
    </source>
</evidence>
<evidence type="ECO:0000256" key="6">
    <source>
        <dbReference type="ARBA" id="ARBA00022840"/>
    </source>
</evidence>
<dbReference type="GO" id="GO:0005737">
    <property type="term" value="C:cytoplasm"/>
    <property type="evidence" value="ECO:0007669"/>
    <property type="project" value="TreeGrafter"/>
</dbReference>
<dbReference type="PANTHER" id="PTHR24361:SF433">
    <property type="entry name" value="PROTEIN KINASE DOMAIN-CONTAINING PROTEIN"/>
    <property type="match status" value="1"/>
</dbReference>
<keyword evidence="3" id="KW-0808">Transferase</keyword>
<comment type="catalytic activity">
    <reaction evidence="7">
        <text>L-threonyl-[protein] + ATP = O-phospho-L-threonyl-[protein] + ADP + H(+)</text>
        <dbReference type="Rhea" id="RHEA:46608"/>
        <dbReference type="Rhea" id="RHEA-COMP:11060"/>
        <dbReference type="Rhea" id="RHEA-COMP:11605"/>
        <dbReference type="ChEBI" id="CHEBI:15378"/>
        <dbReference type="ChEBI" id="CHEBI:30013"/>
        <dbReference type="ChEBI" id="CHEBI:30616"/>
        <dbReference type="ChEBI" id="CHEBI:61977"/>
        <dbReference type="ChEBI" id="CHEBI:456216"/>
        <dbReference type="EC" id="2.7.11.1"/>
    </reaction>
</comment>
<dbReference type="PROSITE" id="PS50011">
    <property type="entry name" value="PROTEIN_KINASE_DOM"/>
    <property type="match status" value="1"/>
</dbReference>
<keyword evidence="11" id="KW-1185">Reference proteome</keyword>
<dbReference type="EC" id="2.7.11.1" evidence="1"/>
<keyword evidence="5 10" id="KW-0418">Kinase</keyword>
<accession>A0A165MU53</accession>
<evidence type="ECO:0000256" key="2">
    <source>
        <dbReference type="ARBA" id="ARBA00022527"/>
    </source>
</evidence>
<dbReference type="InterPro" id="IPR000719">
    <property type="entry name" value="Prot_kinase_dom"/>
</dbReference>
<dbReference type="Proteomes" id="UP000076761">
    <property type="component" value="Unassembled WGS sequence"/>
</dbReference>
<evidence type="ECO:0000313" key="10">
    <source>
        <dbReference type="EMBL" id="KZT18781.1"/>
    </source>
</evidence>
<evidence type="ECO:0000256" key="3">
    <source>
        <dbReference type="ARBA" id="ARBA00022679"/>
    </source>
</evidence>
<dbReference type="OrthoDB" id="8693905at2759"/>
<evidence type="ECO:0000256" key="5">
    <source>
        <dbReference type="ARBA" id="ARBA00022777"/>
    </source>
</evidence>
<evidence type="ECO:0000256" key="4">
    <source>
        <dbReference type="ARBA" id="ARBA00022741"/>
    </source>
</evidence>
<protein>
    <recommendedName>
        <fullName evidence="1">non-specific serine/threonine protein kinase</fullName>
        <ecNumber evidence="1">2.7.11.1</ecNumber>
    </recommendedName>
</protein>
<organism evidence="10 11">
    <name type="scientific">Neolentinus lepideus HHB14362 ss-1</name>
    <dbReference type="NCBI Taxonomy" id="1314782"/>
    <lineage>
        <taxon>Eukaryota</taxon>
        <taxon>Fungi</taxon>
        <taxon>Dikarya</taxon>
        <taxon>Basidiomycota</taxon>
        <taxon>Agaricomycotina</taxon>
        <taxon>Agaricomycetes</taxon>
        <taxon>Gloeophyllales</taxon>
        <taxon>Gloeophyllaceae</taxon>
        <taxon>Neolentinus</taxon>
    </lineage>
</organism>
<keyword evidence="6" id="KW-0067">ATP-binding</keyword>
<gene>
    <name evidence="10" type="ORF">NEOLEDRAFT_119350</name>
</gene>
<name>A0A165MU53_9AGAM</name>
<keyword evidence="4" id="KW-0547">Nucleotide-binding</keyword>
<dbReference type="Pfam" id="PF00069">
    <property type="entry name" value="Pkinase"/>
    <property type="match status" value="1"/>
</dbReference>
<dbReference type="EMBL" id="KV425662">
    <property type="protein sequence ID" value="KZT18781.1"/>
    <property type="molecule type" value="Genomic_DNA"/>
</dbReference>
<dbReference type="GO" id="GO:0004674">
    <property type="term" value="F:protein serine/threonine kinase activity"/>
    <property type="evidence" value="ECO:0007669"/>
    <property type="project" value="UniProtKB-KW"/>
</dbReference>
<dbReference type="STRING" id="1314782.A0A165MU53"/>
<dbReference type="AlphaFoldDB" id="A0A165MU53"/>
<evidence type="ECO:0000256" key="1">
    <source>
        <dbReference type="ARBA" id="ARBA00012513"/>
    </source>
</evidence>
<dbReference type="InterPro" id="IPR011009">
    <property type="entry name" value="Kinase-like_dom_sf"/>
</dbReference>
<evidence type="ECO:0000313" key="11">
    <source>
        <dbReference type="Proteomes" id="UP000076761"/>
    </source>
</evidence>
<dbReference type="SUPFAM" id="SSF56112">
    <property type="entry name" value="Protein kinase-like (PK-like)"/>
    <property type="match status" value="1"/>
</dbReference>
<sequence>MGSEQRRRRLSSRSKERFHSELKSCQRLPDINEIMVENGVGAFLLDMSRSRVSTGDIIFANKQGAPVRRFKLGRRIGGSSSSSVYCALDLATGETVASRIISLTGLDDNEKISLLRKAETLLQLSHSCVATYEGIGYHAGFLCIFFEYAENGSLSDIQNAFGALPERILAIYLNRILEGLKYLHQNGLVHGNLEANTVLATKDGSVKLSNAGLLNDINLRRTGRAIVSSDIHSVASLAIQLLRDSDNNGIHGSTDRYDSGSDSCNEIPNCSALLQDFLQKCFTAPDSVHSITSLLDHPWLNRNAPETVEVLSLITHGFQLMFRLLSLGYVVHP</sequence>